<dbReference type="Gene3D" id="3.30.1120.10">
    <property type="match status" value="1"/>
</dbReference>
<evidence type="ECO:0000256" key="1">
    <source>
        <dbReference type="ARBA" id="ARBA00008779"/>
    </source>
</evidence>
<keyword evidence="3" id="KW-0812">Transmembrane</keyword>
<dbReference type="AlphaFoldDB" id="A6FX65"/>
<feature type="transmembrane region" description="Helical" evidence="3">
    <location>
        <begin position="74"/>
        <end position="99"/>
    </location>
</feature>
<dbReference type="STRING" id="391625.PPSIR1_05463"/>
<keyword evidence="3" id="KW-1133">Transmembrane helix</keyword>
<dbReference type="eggNOG" id="COG3119">
    <property type="taxonomic scope" value="Bacteria"/>
</dbReference>
<dbReference type="PANTHER" id="PTHR42693:SF33">
    <property type="entry name" value="ARYLSULFATASE"/>
    <property type="match status" value="1"/>
</dbReference>
<evidence type="ECO:0000259" key="4">
    <source>
        <dbReference type="Pfam" id="PF00884"/>
    </source>
</evidence>
<feature type="domain" description="Sulfatase N-terminal" evidence="4">
    <location>
        <begin position="378"/>
        <end position="647"/>
    </location>
</feature>
<accession>A6FX65</accession>
<dbReference type="OrthoDB" id="5500422at2"/>
<comment type="similarity">
    <text evidence="1">Belongs to the sulfatase family.</text>
</comment>
<name>A6FX65_9BACT</name>
<comment type="caution">
    <text evidence="5">The sequence shown here is derived from an EMBL/GenBank/DDBJ whole genome shotgun (WGS) entry which is preliminary data.</text>
</comment>
<dbReference type="InterPro" id="IPR050738">
    <property type="entry name" value="Sulfatase"/>
</dbReference>
<gene>
    <name evidence="5" type="ORF">PPSIR1_05463</name>
</gene>
<evidence type="ECO:0000313" key="5">
    <source>
        <dbReference type="EMBL" id="EDM81889.1"/>
    </source>
</evidence>
<dbReference type="Pfam" id="PF00884">
    <property type="entry name" value="Sulfatase"/>
    <property type="match status" value="1"/>
</dbReference>
<feature type="transmembrane region" description="Helical" evidence="3">
    <location>
        <begin position="231"/>
        <end position="254"/>
    </location>
</feature>
<dbReference type="GO" id="GO:0004065">
    <property type="term" value="F:arylsulfatase activity"/>
    <property type="evidence" value="ECO:0007669"/>
    <property type="project" value="TreeGrafter"/>
</dbReference>
<dbReference type="EMBL" id="ABCS01000001">
    <property type="protein sequence ID" value="EDM81889.1"/>
    <property type="molecule type" value="Genomic_DNA"/>
</dbReference>
<dbReference type="InterPro" id="IPR017850">
    <property type="entry name" value="Alkaline_phosphatase_core_sf"/>
</dbReference>
<sequence>MQEGTSSSAETSEGAATVPETDVEELASQGEGEDASALRLPVRALWCLPAATAFVAVFEAGTQASNQGMGVASLILSAATGALVGLWPALFLVLAALIAGKIGERWSPLERLLEAVDEGLQAPPAALTGLAVALAAVTAAVGPSVRRILAVSQANPVDYPETQGRLWTAGLLAAIPAAFLALALLARVVEWALSREGAQARPGLSRWLLRGALLTIAALTVAHLVSGPFFVYLGARVAFGLLAVLAVFAAAWLPRRTPTQGSTVRMLGQLGGLALVVVLGVVGLRSPANRALLLHDTRVFPHYLDVALGGFDTDDDGSYPPWLGGADCDNLDPERSPWRVEIPDSGVDEDCDGVDLEAVEVAASPAMPEPGALERPPIFLISIDTLRLDRMDIGGYARVTMPRVAAFAEQGRWYANARAPANHTFYSMVSLLAGQNTERLLIPGERHEAGRMAFRTWLPATLGSLGYATVAINPPLILEGKLPASQLRFEHIEVGRYDFAGKNRGTTARQVVDDVERILGQDPGDRPVFAWVHFMDPHASHEAPVKFSGDPDPVRDAYDNELLWVDLHLSRLLAFIDARYPDALVILTSDHGEEFGERGNYGHGFSLADSELRVPLAIAGPGVPPGVEARPVSLVGVAPTVLELLGVPVPAGMSPSRLLELPAEGAASSLSANPAYLWNEPRMELALVAEHEGATWKLVHGRMRNTWLLYDLDADPAETHNLVGERPAVLEAMQERLAEAVAAERSDPGARVD</sequence>
<proteinExistence type="inferred from homology"/>
<dbReference type="Proteomes" id="UP000005801">
    <property type="component" value="Unassembled WGS sequence"/>
</dbReference>
<dbReference type="InterPro" id="IPR000917">
    <property type="entry name" value="Sulfatase_N"/>
</dbReference>
<dbReference type="Gene3D" id="3.40.720.10">
    <property type="entry name" value="Alkaline Phosphatase, subunit A"/>
    <property type="match status" value="1"/>
</dbReference>
<feature type="transmembrane region" description="Helical" evidence="3">
    <location>
        <begin position="207"/>
        <end position="225"/>
    </location>
</feature>
<feature type="compositionally biased region" description="Low complexity" evidence="2">
    <location>
        <begin position="1"/>
        <end position="17"/>
    </location>
</feature>
<keyword evidence="3" id="KW-0472">Membrane</keyword>
<evidence type="ECO:0000256" key="2">
    <source>
        <dbReference type="SAM" id="MobiDB-lite"/>
    </source>
</evidence>
<dbReference type="CDD" id="cd16148">
    <property type="entry name" value="sulfatase_like"/>
    <property type="match status" value="1"/>
</dbReference>
<dbReference type="SUPFAM" id="SSF53649">
    <property type="entry name" value="Alkaline phosphatase-like"/>
    <property type="match status" value="1"/>
</dbReference>
<feature type="transmembrane region" description="Helical" evidence="3">
    <location>
        <begin position="266"/>
        <end position="284"/>
    </location>
</feature>
<organism evidence="5 6">
    <name type="scientific">Plesiocystis pacifica SIR-1</name>
    <dbReference type="NCBI Taxonomy" id="391625"/>
    <lineage>
        <taxon>Bacteria</taxon>
        <taxon>Pseudomonadati</taxon>
        <taxon>Myxococcota</taxon>
        <taxon>Polyangia</taxon>
        <taxon>Nannocystales</taxon>
        <taxon>Nannocystaceae</taxon>
        <taxon>Plesiocystis</taxon>
    </lineage>
</organism>
<dbReference type="PANTHER" id="PTHR42693">
    <property type="entry name" value="ARYLSULFATASE FAMILY MEMBER"/>
    <property type="match status" value="1"/>
</dbReference>
<feature type="transmembrane region" description="Helical" evidence="3">
    <location>
        <begin position="120"/>
        <end position="145"/>
    </location>
</feature>
<feature type="transmembrane region" description="Helical" evidence="3">
    <location>
        <begin position="165"/>
        <end position="186"/>
    </location>
</feature>
<protein>
    <submittedName>
        <fullName evidence="5">Probable arylsulfatase probable choline-sulfatase</fullName>
    </submittedName>
</protein>
<dbReference type="RefSeq" id="WP_006969064.1">
    <property type="nucleotide sequence ID" value="NZ_ABCS01000001.1"/>
</dbReference>
<evidence type="ECO:0000313" key="6">
    <source>
        <dbReference type="Proteomes" id="UP000005801"/>
    </source>
</evidence>
<reference evidence="5 6" key="1">
    <citation type="submission" date="2007-06" db="EMBL/GenBank/DDBJ databases">
        <authorList>
            <person name="Shimkets L."/>
            <person name="Ferriera S."/>
            <person name="Johnson J."/>
            <person name="Kravitz S."/>
            <person name="Beeson K."/>
            <person name="Sutton G."/>
            <person name="Rogers Y.-H."/>
            <person name="Friedman R."/>
            <person name="Frazier M."/>
            <person name="Venter J.C."/>
        </authorList>
    </citation>
    <scope>NUCLEOTIDE SEQUENCE [LARGE SCALE GENOMIC DNA]</scope>
    <source>
        <strain evidence="5 6">SIR-1</strain>
    </source>
</reference>
<feature type="region of interest" description="Disordered" evidence="2">
    <location>
        <begin position="1"/>
        <end position="32"/>
    </location>
</feature>
<keyword evidence="6" id="KW-1185">Reference proteome</keyword>
<evidence type="ECO:0000256" key="3">
    <source>
        <dbReference type="SAM" id="Phobius"/>
    </source>
</evidence>